<dbReference type="InterPro" id="IPR036390">
    <property type="entry name" value="WH_DNA-bd_sf"/>
</dbReference>
<dbReference type="PANTHER" id="PTHR45777:SF2">
    <property type="entry name" value="METHIONINE AMINOPEPTIDASE 2"/>
    <property type="match status" value="1"/>
</dbReference>
<comment type="function">
    <text evidence="8">Removes the N-terminal methionine from nascent proteins. The N-terminal methionine is often cleaved when the second residue in the primary sequence is small and uncharged (Met-Ala-, Cys, Gly, Pro, Ser, Thr, or Val).</text>
</comment>
<dbReference type="GO" id="GO:0046872">
    <property type="term" value="F:metal ion binding"/>
    <property type="evidence" value="ECO:0007669"/>
    <property type="project" value="UniProtKB-KW"/>
</dbReference>
<organism evidence="10 11">
    <name type="scientific">Methanomethylophilus alvi</name>
    <dbReference type="NCBI Taxonomy" id="1291540"/>
    <lineage>
        <taxon>Archaea</taxon>
        <taxon>Methanobacteriati</taxon>
        <taxon>Thermoplasmatota</taxon>
        <taxon>Thermoplasmata</taxon>
        <taxon>Methanomassiliicoccales</taxon>
        <taxon>Methanomethylophilaceae</taxon>
        <taxon>Methanomethylophilus</taxon>
    </lineage>
</organism>
<dbReference type="RefSeq" id="WP_015504241.1">
    <property type="nucleotide sequence ID" value="NZ_CAYARL010000008.1"/>
</dbReference>
<feature type="domain" description="Peptidase M24" evidence="9">
    <location>
        <begin position="9"/>
        <end position="205"/>
    </location>
</feature>
<comment type="cofactor">
    <cofactor evidence="2">
        <name>Mn(2+)</name>
        <dbReference type="ChEBI" id="CHEBI:29035"/>
    </cofactor>
</comment>
<reference evidence="10 11" key="1">
    <citation type="submission" date="2016-10" db="EMBL/GenBank/DDBJ databases">
        <title>Complete genome of the TMA-utilizing, human hosted archaeon Methanomethylophilus alvus Gen. nov, sp. nov., strain Mx-05, derived from a pure culture.</title>
        <authorList>
            <person name="Brugere J.-F."/>
            <person name="Ben Hania W."/>
            <person name="Chaudhary P.P."/>
            <person name="Gaci N."/>
            <person name="Borrel G."/>
            <person name="Cao Van Tuat L."/>
            <person name="Fardeau M.-L."/>
            <person name="Harris H.M.B."/>
            <person name="O'Toole P.W."/>
            <person name="Ollivier B."/>
        </authorList>
    </citation>
    <scope>NUCLEOTIDE SEQUENCE [LARGE SCALE GENOMIC DNA]</scope>
    <source>
        <strain evidence="10 11">Mx-05</strain>
    </source>
</reference>
<dbReference type="Proteomes" id="UP000273278">
    <property type="component" value="Chromosome"/>
</dbReference>
<dbReference type="GO" id="GO:0070006">
    <property type="term" value="F:metalloaminopeptidase activity"/>
    <property type="evidence" value="ECO:0007669"/>
    <property type="project" value="InterPro"/>
</dbReference>
<proteinExistence type="inferred from homology"/>
<evidence type="ECO:0000256" key="1">
    <source>
        <dbReference type="ARBA" id="ARBA00000294"/>
    </source>
</evidence>
<evidence type="ECO:0000313" key="10">
    <source>
        <dbReference type="EMBL" id="AYQ54527.1"/>
    </source>
</evidence>
<dbReference type="Pfam" id="PF00557">
    <property type="entry name" value="Peptidase_M24"/>
    <property type="match status" value="1"/>
</dbReference>
<evidence type="ECO:0000256" key="6">
    <source>
        <dbReference type="ARBA" id="ARBA00022723"/>
    </source>
</evidence>
<comment type="cofactor">
    <cofactor evidence="8">
        <name>Co(2+)</name>
        <dbReference type="ChEBI" id="CHEBI:48828"/>
    </cofactor>
    <cofactor evidence="8">
        <name>Zn(2+)</name>
        <dbReference type="ChEBI" id="CHEBI:29105"/>
    </cofactor>
    <cofactor evidence="8">
        <name>Mn(2+)</name>
        <dbReference type="ChEBI" id="CHEBI:29035"/>
    </cofactor>
    <cofactor evidence="8">
        <name>Fe(2+)</name>
        <dbReference type="ChEBI" id="CHEBI:29033"/>
    </cofactor>
    <text evidence="8">Binds 2 divalent metal cations per subunit. Has a high-affinity and a low affinity metal-binding site. The true nature of the physiological cofactor is under debate. The enzyme is active with cobalt, zinc, manganese or divalent iron ions.</text>
</comment>
<dbReference type="PRINTS" id="PR00599">
    <property type="entry name" value="MAPEPTIDASE"/>
</dbReference>
<dbReference type="GeneID" id="41321141"/>
<protein>
    <recommendedName>
        <fullName evidence="8">Methionine aminopeptidase</fullName>
        <ecNumber evidence="8">3.4.11.18</ecNumber>
    </recommendedName>
</protein>
<dbReference type="InterPro" id="IPR036388">
    <property type="entry name" value="WH-like_DNA-bd_sf"/>
</dbReference>
<dbReference type="SUPFAM" id="SSF55920">
    <property type="entry name" value="Creatinase/aminopeptidase"/>
    <property type="match status" value="1"/>
</dbReference>
<dbReference type="AlphaFoldDB" id="A0A3G3IFA9"/>
<evidence type="ECO:0000259" key="9">
    <source>
        <dbReference type="Pfam" id="PF00557"/>
    </source>
</evidence>
<sequence length="296" mass="32104">MLKEDELAKLRKVGEISGAARELGMSMCEAGVKLYDVAQEVEGYIREHGCGLSFPCNISRNEVAAHYTPSCNDETRFEIGDVVKIDCGGMLDGFIGDTAGTVEVGTRNYTDLIESAKRARDTVAEFIGAGIPINEIGAAIEGSVKRDGFKVVENLCGHQIDRWNLHAGFSVAPYDNGDNTMLEAGMTVAIEPFATNGGGYVDNGKHGNIVILTRDKPSGNPKADEFVTYVKEEFPDSPFCARSCDFPDAEKWVKLLMRKGILSGFNELVEINGGMVAQFEHTFYIAGKRGEITTGP</sequence>
<dbReference type="InterPro" id="IPR000994">
    <property type="entry name" value="Pept_M24"/>
</dbReference>
<dbReference type="PANTHER" id="PTHR45777">
    <property type="entry name" value="METHIONINE AMINOPEPTIDASE 2"/>
    <property type="match status" value="1"/>
</dbReference>
<evidence type="ECO:0000256" key="4">
    <source>
        <dbReference type="ARBA" id="ARBA00022438"/>
    </source>
</evidence>
<dbReference type="InterPro" id="IPR002468">
    <property type="entry name" value="Pept_M24A_MAP2"/>
</dbReference>
<dbReference type="EC" id="3.4.11.18" evidence="8"/>
<dbReference type="SUPFAM" id="SSF46785">
    <property type="entry name" value="Winged helix' DNA-binding domain"/>
    <property type="match status" value="1"/>
</dbReference>
<comment type="similarity">
    <text evidence="8">Belongs to the peptidase M24A family.</text>
</comment>
<evidence type="ECO:0000256" key="2">
    <source>
        <dbReference type="ARBA" id="ARBA00001936"/>
    </source>
</evidence>
<dbReference type="Gene3D" id="1.10.10.10">
    <property type="entry name" value="Winged helix-like DNA-binding domain superfamily/Winged helix DNA-binding domain"/>
    <property type="match status" value="1"/>
</dbReference>
<evidence type="ECO:0000256" key="3">
    <source>
        <dbReference type="ARBA" id="ARBA00001954"/>
    </source>
</evidence>
<keyword evidence="6 8" id="KW-0479">Metal-binding</keyword>
<dbReference type="InterPro" id="IPR050247">
    <property type="entry name" value="Met_Aminopeptidase_Type2"/>
</dbReference>
<keyword evidence="5 8" id="KW-0645">Protease</keyword>
<dbReference type="GO" id="GO:0006508">
    <property type="term" value="P:proteolysis"/>
    <property type="evidence" value="ECO:0007669"/>
    <property type="project" value="UniProtKB-KW"/>
</dbReference>
<gene>
    <name evidence="10" type="ORF">BKD89_01695</name>
</gene>
<dbReference type="OMA" id="MAIQECA"/>
<keyword evidence="4 8" id="KW-0031">Aminopeptidase</keyword>
<dbReference type="InterPro" id="IPR001714">
    <property type="entry name" value="Pept_M24_MAP"/>
</dbReference>
<evidence type="ECO:0000256" key="5">
    <source>
        <dbReference type="ARBA" id="ARBA00022670"/>
    </source>
</evidence>
<comment type="catalytic activity">
    <reaction evidence="1 8">
        <text>Release of N-terminal amino acids, preferentially methionine, from peptides and arylamides.</text>
        <dbReference type="EC" id="3.4.11.18"/>
    </reaction>
</comment>
<accession>A0A3G3IFA9</accession>
<dbReference type="EMBL" id="CP017686">
    <property type="protein sequence ID" value="AYQ54527.1"/>
    <property type="molecule type" value="Genomic_DNA"/>
</dbReference>
<name>A0A3G3IFA9_9ARCH</name>
<comment type="cofactor">
    <cofactor evidence="3">
        <name>Fe(2+)</name>
        <dbReference type="ChEBI" id="CHEBI:29033"/>
    </cofactor>
</comment>
<dbReference type="GO" id="GO:0005737">
    <property type="term" value="C:cytoplasm"/>
    <property type="evidence" value="ECO:0007669"/>
    <property type="project" value="TreeGrafter"/>
</dbReference>
<evidence type="ECO:0000256" key="7">
    <source>
        <dbReference type="ARBA" id="ARBA00022801"/>
    </source>
</evidence>
<evidence type="ECO:0000313" key="11">
    <source>
        <dbReference type="Proteomes" id="UP000273278"/>
    </source>
</evidence>
<dbReference type="Gene3D" id="3.90.230.10">
    <property type="entry name" value="Creatinase/methionine aminopeptidase superfamily"/>
    <property type="match status" value="1"/>
</dbReference>
<evidence type="ECO:0000256" key="8">
    <source>
        <dbReference type="RuleBase" id="RU003653"/>
    </source>
</evidence>
<keyword evidence="7" id="KW-0378">Hydrolase</keyword>
<dbReference type="GO" id="GO:0004239">
    <property type="term" value="F:initiator methionyl aminopeptidase activity"/>
    <property type="evidence" value="ECO:0007669"/>
    <property type="project" value="UniProtKB-EC"/>
</dbReference>
<dbReference type="InterPro" id="IPR036005">
    <property type="entry name" value="Creatinase/aminopeptidase-like"/>
</dbReference>
<dbReference type="NCBIfam" id="TIGR00501">
    <property type="entry name" value="met_pdase_II"/>
    <property type="match status" value="1"/>
</dbReference>